<feature type="region of interest" description="Disordered" evidence="1">
    <location>
        <begin position="22"/>
        <end position="68"/>
    </location>
</feature>
<accession>A0ABQ9YH01</accession>
<proteinExistence type="predicted"/>
<gene>
    <name evidence="2" type="ORF">BLNAU_2066</name>
</gene>
<comment type="caution">
    <text evidence="2">The sequence shown here is derived from an EMBL/GenBank/DDBJ whole genome shotgun (WGS) entry which is preliminary data.</text>
</comment>
<protein>
    <submittedName>
        <fullName evidence="2">Uncharacterized protein</fullName>
    </submittedName>
</protein>
<name>A0ABQ9YH01_9EUKA</name>
<keyword evidence="3" id="KW-1185">Reference proteome</keyword>
<dbReference type="Proteomes" id="UP001281761">
    <property type="component" value="Unassembled WGS sequence"/>
</dbReference>
<evidence type="ECO:0000256" key="1">
    <source>
        <dbReference type="SAM" id="MobiDB-lite"/>
    </source>
</evidence>
<evidence type="ECO:0000313" key="3">
    <source>
        <dbReference type="Proteomes" id="UP001281761"/>
    </source>
</evidence>
<dbReference type="EMBL" id="JARBJD010000008">
    <property type="protein sequence ID" value="KAK2963043.1"/>
    <property type="molecule type" value="Genomic_DNA"/>
</dbReference>
<evidence type="ECO:0000313" key="2">
    <source>
        <dbReference type="EMBL" id="KAK2963043.1"/>
    </source>
</evidence>
<reference evidence="2 3" key="1">
    <citation type="journal article" date="2022" name="bioRxiv">
        <title>Genomics of Preaxostyla Flagellates Illuminates Evolutionary Transitions and the Path Towards Mitochondrial Loss.</title>
        <authorList>
            <person name="Novak L.V.F."/>
            <person name="Treitli S.C."/>
            <person name="Pyrih J."/>
            <person name="Halakuc P."/>
            <person name="Pipaliya S.V."/>
            <person name="Vacek V."/>
            <person name="Brzon O."/>
            <person name="Soukal P."/>
            <person name="Eme L."/>
            <person name="Dacks J.B."/>
            <person name="Karnkowska A."/>
            <person name="Elias M."/>
            <person name="Hampl V."/>
        </authorList>
    </citation>
    <scope>NUCLEOTIDE SEQUENCE [LARGE SCALE GENOMIC DNA]</scope>
    <source>
        <strain evidence="2">NAU3</strain>
        <tissue evidence="2">Gut</tissue>
    </source>
</reference>
<feature type="compositionally biased region" description="Polar residues" evidence="1">
    <location>
        <begin position="53"/>
        <end position="63"/>
    </location>
</feature>
<organism evidence="2 3">
    <name type="scientific">Blattamonas nauphoetae</name>
    <dbReference type="NCBI Taxonomy" id="2049346"/>
    <lineage>
        <taxon>Eukaryota</taxon>
        <taxon>Metamonada</taxon>
        <taxon>Preaxostyla</taxon>
        <taxon>Oxymonadida</taxon>
        <taxon>Blattamonas</taxon>
    </lineage>
</organism>
<sequence length="95" mass="10854">MWLREHRTGLLGNSTGLTMELKSDAEEEDALRTPRLDRMSNQVTSDSLDHASGSVNTTPTTRQGRMLDEHRQNDIEIGTDVDYVSAFEYFHRLTQ</sequence>